<sequence length="56" mass="5966">MTGAKVLERFPAGAPRGSWPAEECAARHRAEGEPATVVMDLESDAFLVVVPSPQDD</sequence>
<accession>D5ZZJ3</accession>
<name>D5ZZJ3_STRV1</name>
<evidence type="ECO:0000313" key="3">
    <source>
        <dbReference type="Proteomes" id="UP000003824"/>
    </source>
</evidence>
<feature type="region of interest" description="Disordered" evidence="1">
    <location>
        <begin position="1"/>
        <end position="24"/>
    </location>
</feature>
<organism evidence="2 3">
    <name type="scientific">Streptomyces viridosporus (strain ATCC 14672 / DSM 40746 / JCM 4963 / KCTC 9882 / NRRL B-12104 / FH 1290)</name>
    <name type="common">Streptomyces ghanaensis</name>
    <dbReference type="NCBI Taxonomy" id="566461"/>
    <lineage>
        <taxon>Bacteria</taxon>
        <taxon>Bacillati</taxon>
        <taxon>Actinomycetota</taxon>
        <taxon>Actinomycetes</taxon>
        <taxon>Kitasatosporales</taxon>
        <taxon>Streptomycetaceae</taxon>
        <taxon>Streptomyces</taxon>
    </lineage>
</organism>
<gene>
    <name evidence="2" type="ORF">SSFG_06396</name>
</gene>
<dbReference type="Proteomes" id="UP000003824">
    <property type="component" value="Unassembled WGS sequence"/>
</dbReference>
<reference evidence="3" key="1">
    <citation type="submission" date="2008-12" db="EMBL/GenBank/DDBJ databases">
        <title>Annotation of Streptomyces ghanaensis ATCC 14672.</title>
        <authorList>
            <consortium name="The Broad Institute Genome Sequencing Platform"/>
            <consortium name="Broad Institute Microbial Sequencing Center"/>
            <person name="Fischbach M."/>
            <person name="Ward D."/>
            <person name="Young S."/>
            <person name="Kodira C.D."/>
            <person name="Zeng Q."/>
            <person name="Koehrsen M."/>
            <person name="Godfrey P."/>
            <person name="Alvarado L."/>
            <person name="Berlin A.M."/>
            <person name="Borenstein D."/>
            <person name="Chen Z."/>
            <person name="Engels R."/>
            <person name="Freedman E."/>
            <person name="Gellesch M."/>
            <person name="Goldberg J."/>
            <person name="Griggs A."/>
            <person name="Gujja S."/>
            <person name="Heiman D.I."/>
            <person name="Hepburn T.A."/>
            <person name="Howarth C."/>
            <person name="Jen D."/>
            <person name="Larson L."/>
            <person name="Lewis B."/>
            <person name="Mehta T."/>
            <person name="Park D."/>
            <person name="Pearson M."/>
            <person name="Roberts A."/>
            <person name="Saif S."/>
            <person name="Shea T.D."/>
            <person name="Shenoy N."/>
            <person name="Sisk P."/>
            <person name="Stolte C."/>
            <person name="Sykes S.N."/>
            <person name="Walk T."/>
            <person name="White J."/>
            <person name="Yandava C."/>
            <person name="Straight P."/>
            <person name="Clardy J."/>
            <person name="Hung D."/>
            <person name="Kolter R."/>
            <person name="Mekalanos J."/>
            <person name="Walker S."/>
            <person name="Walsh C.T."/>
            <person name="Wieland B.L.C."/>
            <person name="Ilzarbe M."/>
            <person name="Galagan J."/>
            <person name="Nusbaum C."/>
            <person name="Birren B."/>
        </authorList>
    </citation>
    <scope>NUCLEOTIDE SEQUENCE [LARGE SCALE GENOMIC DNA]</scope>
    <source>
        <strain evidence="3">ATCC 14672 / DSM 40746 / JCM 4963 / KCTC 9882 / NRRL B-12104 / FH 1290</strain>
    </source>
</reference>
<dbReference type="AlphaFoldDB" id="D5ZZJ3"/>
<proteinExistence type="predicted"/>
<evidence type="ECO:0000256" key="1">
    <source>
        <dbReference type="SAM" id="MobiDB-lite"/>
    </source>
</evidence>
<evidence type="ECO:0000313" key="2">
    <source>
        <dbReference type="EMBL" id="EFE71156.2"/>
    </source>
</evidence>
<dbReference type="eggNOG" id="ENOG5031SQ6">
    <property type="taxonomic scope" value="Bacteria"/>
</dbReference>
<protein>
    <submittedName>
        <fullName evidence="2">Uncharacterized protein</fullName>
    </submittedName>
</protein>
<dbReference type="EMBL" id="DS999641">
    <property type="protein sequence ID" value="EFE71156.2"/>
    <property type="molecule type" value="Genomic_DNA"/>
</dbReference>